<accession>A0A479ZRR0</accession>
<dbReference type="Pfam" id="PF22727">
    <property type="entry name" value="NCH2"/>
    <property type="match status" value="1"/>
</dbReference>
<feature type="domain" description="NACHT conflict system C-terminal helical" evidence="1">
    <location>
        <begin position="210"/>
        <end position="299"/>
    </location>
</feature>
<dbReference type="InterPro" id="IPR054501">
    <property type="entry name" value="NCH2"/>
</dbReference>
<organism evidence="2 3">
    <name type="scientific">Planktothrix agardhii CCAP 1459/11A</name>
    <dbReference type="NCBI Taxonomy" id="282420"/>
    <lineage>
        <taxon>Bacteria</taxon>
        <taxon>Bacillati</taxon>
        <taxon>Cyanobacteriota</taxon>
        <taxon>Cyanophyceae</taxon>
        <taxon>Oscillatoriophycideae</taxon>
        <taxon>Oscillatoriales</taxon>
        <taxon>Microcoleaceae</taxon>
        <taxon>Planktothrix</taxon>
    </lineage>
</organism>
<gene>
    <name evidence="2" type="ORF">PA905_32560</name>
</gene>
<dbReference type="EMBL" id="BJCD01000005">
    <property type="protein sequence ID" value="GCL34326.1"/>
    <property type="molecule type" value="Genomic_DNA"/>
</dbReference>
<name>A0A479ZRR0_PLAAG</name>
<comment type="caution">
    <text evidence="2">The sequence shown here is derived from an EMBL/GenBank/DDBJ whole genome shotgun (WGS) entry which is preliminary data.</text>
</comment>
<dbReference type="Proteomes" id="UP000299794">
    <property type="component" value="Unassembled WGS sequence"/>
</dbReference>
<protein>
    <submittedName>
        <fullName evidence="2">NACHT domain family protein</fullName>
    </submittedName>
</protein>
<dbReference type="RefSeq" id="WP_052338733.1">
    <property type="nucleotide sequence ID" value="NZ_BJCD01000005.1"/>
</dbReference>
<evidence type="ECO:0000259" key="1">
    <source>
        <dbReference type="Pfam" id="PF22727"/>
    </source>
</evidence>
<evidence type="ECO:0000313" key="3">
    <source>
        <dbReference type="Proteomes" id="UP000299794"/>
    </source>
</evidence>
<evidence type="ECO:0000313" key="2">
    <source>
        <dbReference type="EMBL" id="GCL34326.1"/>
    </source>
</evidence>
<sequence>MKSIEAQHGLLVERAQKIYSFSHLTFQEYFTALKIVINCNSYPPEQQTWQILISKITDKRWREVFLLVVEMLPSADFLLIFIKQHIDGIVATDEKLQQFLSWINQKSCSVPVPFKKNAVRAFYFDVSLGDPGYDSEEFYISPKLSFKLDSNFEFSDEHELNSVDLELDYYWYNKLKNILINTFINRGFYSFKFGFFTHINYDFNREKLLSLEELEKDIPDLTKINDLSNEAIVNNWTDKLRNLMIKYRKIGYNWQFNEEQNKLLEKYSDANELLIDCLNSGCKVSPNVRDEIEQTLLLPISEINQS</sequence>
<dbReference type="AlphaFoldDB" id="A0A479ZRR0"/>
<proteinExistence type="predicted"/>
<reference evidence="3" key="1">
    <citation type="submission" date="2019-02" db="EMBL/GenBank/DDBJ databases">
        <title>Draft genome sequence of Planktothrix agardhii NIES-905.</title>
        <authorList>
            <person name="Yamaguchi H."/>
            <person name="Suzuki S."/>
            <person name="Kawachi M."/>
        </authorList>
    </citation>
    <scope>NUCLEOTIDE SEQUENCE [LARGE SCALE GENOMIC DNA]</scope>
    <source>
        <strain evidence="3">CCAP 1459/11A</strain>
    </source>
</reference>